<name>A0AAW7KA28_9GAMM</name>
<dbReference type="Gene3D" id="2.60.40.3940">
    <property type="match status" value="1"/>
</dbReference>
<comment type="caution">
    <text evidence="3">The sequence shown here is derived from an EMBL/GenBank/DDBJ whole genome shotgun (WGS) entry which is preliminary data.</text>
</comment>
<accession>A0AAW7KA28</accession>
<evidence type="ECO:0000313" key="3">
    <source>
        <dbReference type="EMBL" id="MDN0088320.1"/>
    </source>
</evidence>
<dbReference type="CDD" id="cd19958">
    <property type="entry name" value="pyocin_knob"/>
    <property type="match status" value="2"/>
</dbReference>
<dbReference type="RefSeq" id="WP_289818064.1">
    <property type="nucleotide sequence ID" value="NZ_JAUEHU010000012.1"/>
</dbReference>
<dbReference type="InterPro" id="IPR054075">
    <property type="entry name" value="Gp53-like_C"/>
</dbReference>
<dbReference type="EMBL" id="JAUEHU010000012">
    <property type="protein sequence ID" value="MDN0088320.1"/>
    <property type="molecule type" value="Genomic_DNA"/>
</dbReference>
<evidence type="ECO:0000259" key="2">
    <source>
        <dbReference type="Pfam" id="PF21882"/>
    </source>
</evidence>
<sequence>MNRTDEPKKQPVPFGINGQREAIIPDTPSGDNSASYEKGFPPITMVLKAAGGLPPKGQDMNQILYELSNLLRWFSAGALNTFDADFNEGIGGYPKGAVILGNDAETIFINRLNGNKSNPNTTPTNWFNLSTGYLKTASNLSEIATAGPASVAAAVANLGLTETAAAAADALKKSANLSDVTNPSKSLSNIGGFASKGDLGTINLNSLGDRATSAGVWYQPTDILATSAANYPIQSSGTLLVTQSAYGCQQEYTAYSGRKFVRGLSSAWTGSGPWTSWVEFYGPNNKPTSNDIGSLAKISNLSDVTNPSLSLTNIGGLAKNSNLSDIANPSLALSNLSGFPIKGSLGASDLNGFGNITSSVGVWYQSVDSQATPGRHYPANTSGTLLVTQSAYGCQQEYTTYSGLKFVRGLSAEWNGAGPWSEWKQISAQQPKTVTTRDYIRIPDVPGGLIIQWFAGPSSTGESSMGPLPFPIAFPTACVFSSVSTLGNGTGSCDQMFQVTSTNLNSITLFSQVFGSGSVPGTANPLVFVIGY</sequence>
<protein>
    <submittedName>
        <fullName evidence="3">Pyocin knob domain-containing protein</fullName>
    </submittedName>
</protein>
<evidence type="ECO:0000313" key="4">
    <source>
        <dbReference type="Proteomes" id="UP001167864"/>
    </source>
</evidence>
<proteinExistence type="predicted"/>
<dbReference type="AlphaFoldDB" id="A0AAW7KA28"/>
<reference evidence="3" key="1">
    <citation type="submission" date="2023-06" db="EMBL/GenBank/DDBJ databases">
        <authorList>
            <person name="Polev D.E."/>
            <person name="Saitova A.T."/>
            <person name="Bogumilchik E.A."/>
            <person name="Kokorina G.I."/>
            <person name="Voskresenskaia E.A."/>
        </authorList>
    </citation>
    <scope>NUCLEOTIDE SEQUENCE</scope>
    <source>
        <strain evidence="3">2145 StPb PI</strain>
    </source>
</reference>
<dbReference type="Pfam" id="PF21882">
    <property type="entry name" value="Gp53-like_C"/>
    <property type="match status" value="1"/>
</dbReference>
<feature type="region of interest" description="Disordered" evidence="1">
    <location>
        <begin position="1"/>
        <end position="35"/>
    </location>
</feature>
<dbReference type="Proteomes" id="UP001167864">
    <property type="component" value="Unassembled WGS sequence"/>
</dbReference>
<feature type="domain" description="Putative tail fiber protein gp53-like C-terminal" evidence="2">
    <location>
        <begin position="446"/>
        <end position="532"/>
    </location>
</feature>
<organism evidence="3 4">
    <name type="scientific">Yersinia nurmii</name>
    <dbReference type="NCBI Taxonomy" id="685706"/>
    <lineage>
        <taxon>Bacteria</taxon>
        <taxon>Pseudomonadati</taxon>
        <taxon>Pseudomonadota</taxon>
        <taxon>Gammaproteobacteria</taxon>
        <taxon>Enterobacterales</taxon>
        <taxon>Yersiniaceae</taxon>
        <taxon>Yersinia</taxon>
    </lineage>
</organism>
<evidence type="ECO:0000256" key="1">
    <source>
        <dbReference type="SAM" id="MobiDB-lite"/>
    </source>
</evidence>
<gene>
    <name evidence="3" type="ORF">QVN42_13195</name>
</gene>